<protein>
    <submittedName>
        <fullName evidence="4">CLUMA_CG011396, isoform A</fullName>
    </submittedName>
</protein>
<dbReference type="SMART" id="SM00408">
    <property type="entry name" value="IGc2"/>
    <property type="match status" value="2"/>
</dbReference>
<name>A0A1J1ICU6_9DIPT</name>
<dbReference type="Proteomes" id="UP000183832">
    <property type="component" value="Unassembled WGS sequence"/>
</dbReference>
<sequence>MRRRREFYILNCSNTVLTAIVFYSLLIDAKDLHILQAEASASPTETFDTTGIFELEKRDNESTGIGEEETMMTSSTQQTLMTSTTSTTFATPLPQNRFFVATTNTAYQHVTVPNDISVVSFNSTSTTHSTTKLDSSNNMPSSHDSSNSSNTSFSVRFTTMKPLIVPTLPDFSRHRIGHKQYQSKYHHDRHFGPFFEDPLNTSGTSGTLQVGFHEGTESILNCRVGMLKDKTVMWVRRTVDKVSLLTVGNITYSGDPRIKVMFIYPNNWRLSINPISPDDAGLYMCQVSTHPPRVFATNLTVLAPAIRLVDEMGHEVSDRYYKLGSSVDITCQVALSFLNTIPSPTVNYNDRFLSSLTTTTTTTTSSSTTTTIFPFIDTNLIKKTFEKHIPYNGKHNIKWKKDGKDLPKDIKINLSTAHIWRNSRISIIHAEKVHSGTYSCSVDNTTSSTVNIQILMGETPAAVQHNHCSRVKMFGMKIFIFNLGALLIFNPTLYISNS</sequence>
<dbReference type="AlphaFoldDB" id="A0A1J1ICU6"/>
<dbReference type="SUPFAM" id="SSF48726">
    <property type="entry name" value="Immunoglobulin"/>
    <property type="match status" value="2"/>
</dbReference>
<evidence type="ECO:0000313" key="5">
    <source>
        <dbReference type="Proteomes" id="UP000183832"/>
    </source>
</evidence>
<dbReference type="InterPro" id="IPR003599">
    <property type="entry name" value="Ig_sub"/>
</dbReference>
<organism evidence="4 5">
    <name type="scientific">Clunio marinus</name>
    <dbReference type="NCBI Taxonomy" id="568069"/>
    <lineage>
        <taxon>Eukaryota</taxon>
        <taxon>Metazoa</taxon>
        <taxon>Ecdysozoa</taxon>
        <taxon>Arthropoda</taxon>
        <taxon>Hexapoda</taxon>
        <taxon>Insecta</taxon>
        <taxon>Pterygota</taxon>
        <taxon>Neoptera</taxon>
        <taxon>Endopterygota</taxon>
        <taxon>Diptera</taxon>
        <taxon>Nematocera</taxon>
        <taxon>Chironomoidea</taxon>
        <taxon>Chironomidae</taxon>
        <taxon>Clunio</taxon>
    </lineage>
</organism>
<reference evidence="4 5" key="1">
    <citation type="submission" date="2015-04" db="EMBL/GenBank/DDBJ databases">
        <authorList>
            <person name="Syromyatnikov M.Y."/>
            <person name="Popov V.N."/>
        </authorList>
    </citation>
    <scope>NUCLEOTIDE SEQUENCE [LARGE SCALE GENOMIC DNA]</scope>
</reference>
<keyword evidence="2" id="KW-1133">Transmembrane helix</keyword>
<dbReference type="EMBL" id="CVRI01000047">
    <property type="protein sequence ID" value="CRK98027.1"/>
    <property type="molecule type" value="Genomic_DNA"/>
</dbReference>
<proteinExistence type="predicted"/>
<feature type="transmembrane region" description="Helical" evidence="2">
    <location>
        <begin position="7"/>
        <end position="26"/>
    </location>
</feature>
<dbReference type="PROSITE" id="PS50835">
    <property type="entry name" value="IG_LIKE"/>
    <property type="match status" value="2"/>
</dbReference>
<dbReference type="Gene3D" id="2.60.40.10">
    <property type="entry name" value="Immunoglobulins"/>
    <property type="match status" value="2"/>
</dbReference>
<dbReference type="InterPro" id="IPR037448">
    <property type="entry name" value="Zig-8"/>
</dbReference>
<evidence type="ECO:0000256" key="1">
    <source>
        <dbReference type="SAM" id="MobiDB-lite"/>
    </source>
</evidence>
<dbReference type="PANTHER" id="PTHR23279">
    <property type="entry name" value="DEFECTIVE PROBOSCIS EXTENSION RESPONSE DPR -RELATED"/>
    <property type="match status" value="1"/>
</dbReference>
<feature type="domain" description="Ig-like" evidence="3">
    <location>
        <begin position="304"/>
        <end position="451"/>
    </location>
</feature>
<dbReference type="GO" id="GO:0050808">
    <property type="term" value="P:synapse organization"/>
    <property type="evidence" value="ECO:0007669"/>
    <property type="project" value="TreeGrafter"/>
</dbReference>
<dbReference type="InterPro" id="IPR036179">
    <property type="entry name" value="Ig-like_dom_sf"/>
</dbReference>
<evidence type="ECO:0000259" key="3">
    <source>
        <dbReference type="PROSITE" id="PS50835"/>
    </source>
</evidence>
<dbReference type="OrthoDB" id="6346662at2759"/>
<dbReference type="PANTHER" id="PTHR23279:SF3">
    <property type="entry name" value="DEFECTIVE PROBOSCIS EXTENSION RESPONSE 18"/>
    <property type="match status" value="1"/>
</dbReference>
<feature type="domain" description="Ig-like" evidence="3">
    <location>
        <begin position="198"/>
        <end position="300"/>
    </location>
</feature>
<dbReference type="CDD" id="cd00096">
    <property type="entry name" value="Ig"/>
    <property type="match status" value="1"/>
</dbReference>
<gene>
    <name evidence="4" type="ORF">CLUMA_CG011396</name>
</gene>
<dbReference type="InterPro" id="IPR003598">
    <property type="entry name" value="Ig_sub2"/>
</dbReference>
<evidence type="ECO:0000313" key="4">
    <source>
        <dbReference type="EMBL" id="CRK98027.1"/>
    </source>
</evidence>
<keyword evidence="2" id="KW-0472">Membrane</keyword>
<keyword evidence="5" id="KW-1185">Reference proteome</keyword>
<dbReference type="GO" id="GO:0032589">
    <property type="term" value="C:neuron projection membrane"/>
    <property type="evidence" value="ECO:0007669"/>
    <property type="project" value="TreeGrafter"/>
</dbReference>
<dbReference type="STRING" id="568069.A0A1J1ICU6"/>
<keyword evidence="2" id="KW-0812">Transmembrane</keyword>
<feature type="transmembrane region" description="Helical" evidence="2">
    <location>
        <begin position="474"/>
        <end position="495"/>
    </location>
</feature>
<feature type="region of interest" description="Disordered" evidence="1">
    <location>
        <begin position="127"/>
        <end position="151"/>
    </location>
</feature>
<dbReference type="InterPro" id="IPR007110">
    <property type="entry name" value="Ig-like_dom"/>
</dbReference>
<dbReference type="SMART" id="SM00409">
    <property type="entry name" value="IG"/>
    <property type="match status" value="2"/>
</dbReference>
<evidence type="ECO:0000256" key="2">
    <source>
        <dbReference type="SAM" id="Phobius"/>
    </source>
</evidence>
<accession>A0A1J1ICU6</accession>
<dbReference type="FunFam" id="2.60.40.10:FF:001606">
    <property type="entry name" value="uncharacterized protein LOC108091111"/>
    <property type="match status" value="1"/>
</dbReference>
<dbReference type="InterPro" id="IPR013783">
    <property type="entry name" value="Ig-like_fold"/>
</dbReference>